<name>A0A5J4R4A7_9ZZZZ</name>
<sequence length="98" mass="11135">MLAFAFGLVAEIGRNLISLHTQKVLARKKQEGQILGRPPSASKQTRALKENKDIIIKQLRQIPRAEIAANLGTTRNTLYKFLKKEAKKIAVFDHCYFK</sequence>
<proteinExistence type="predicted"/>
<evidence type="ECO:0000313" key="1">
    <source>
        <dbReference type="EMBL" id="KAA6327453.1"/>
    </source>
</evidence>
<accession>A0A5J4R4A7</accession>
<dbReference type="AlphaFoldDB" id="A0A5J4R4A7"/>
<reference evidence="1" key="1">
    <citation type="submission" date="2019-03" db="EMBL/GenBank/DDBJ databases">
        <title>Single cell metagenomics reveals metabolic interactions within the superorganism composed of flagellate Streblomastix strix and complex community of Bacteroidetes bacteria on its surface.</title>
        <authorList>
            <person name="Treitli S.C."/>
            <person name="Kolisko M."/>
            <person name="Husnik F."/>
            <person name="Keeling P."/>
            <person name="Hampl V."/>
        </authorList>
    </citation>
    <scope>NUCLEOTIDE SEQUENCE</scope>
    <source>
        <strain evidence="1">STM</strain>
    </source>
</reference>
<comment type="caution">
    <text evidence="1">The sequence shown here is derived from an EMBL/GenBank/DDBJ whole genome shotgun (WGS) entry which is preliminary data.</text>
</comment>
<protein>
    <submittedName>
        <fullName evidence="1">Uncharacterized protein</fullName>
    </submittedName>
</protein>
<organism evidence="1">
    <name type="scientific">termite gut metagenome</name>
    <dbReference type="NCBI Taxonomy" id="433724"/>
    <lineage>
        <taxon>unclassified sequences</taxon>
        <taxon>metagenomes</taxon>
        <taxon>organismal metagenomes</taxon>
    </lineage>
</organism>
<dbReference type="EMBL" id="SNRY01001989">
    <property type="protein sequence ID" value="KAA6327453.1"/>
    <property type="molecule type" value="Genomic_DNA"/>
</dbReference>
<gene>
    <name evidence="1" type="ORF">EZS27_023553</name>
</gene>